<dbReference type="Proteomes" id="UP001203410">
    <property type="component" value="Unassembled WGS sequence"/>
</dbReference>
<dbReference type="InterPro" id="IPR036250">
    <property type="entry name" value="AcylCo_DH-like_C"/>
</dbReference>
<keyword evidence="19" id="KW-1185">Reference proteome</keyword>
<name>A0ABT0RXI1_9SPHN</name>
<evidence type="ECO:0000256" key="4">
    <source>
        <dbReference type="ARBA" id="ARBA00022741"/>
    </source>
</evidence>
<comment type="subcellular location">
    <subcellularLocation>
        <location evidence="1">Cytoplasm</location>
    </subcellularLocation>
</comment>
<evidence type="ECO:0000313" key="18">
    <source>
        <dbReference type="EMBL" id="MCL6699739.1"/>
    </source>
</evidence>
<evidence type="ECO:0000256" key="12">
    <source>
        <dbReference type="ARBA" id="ARBA00048445"/>
    </source>
</evidence>
<dbReference type="Pfam" id="PF02771">
    <property type="entry name" value="Acyl-CoA_dh_N"/>
    <property type="match status" value="1"/>
</dbReference>
<dbReference type="InterPro" id="IPR013107">
    <property type="entry name" value="Acyl-CoA_DH_C"/>
</dbReference>
<dbReference type="SUPFAM" id="SSF47203">
    <property type="entry name" value="Acyl-CoA dehydrogenase C-terminal domain-like"/>
    <property type="match status" value="1"/>
</dbReference>
<evidence type="ECO:0000256" key="9">
    <source>
        <dbReference type="ARBA" id="ARBA00034328"/>
    </source>
</evidence>
<keyword evidence="5" id="KW-0560">Oxidoreductase</keyword>
<accession>A0ABT0RXI1</accession>
<keyword evidence="6" id="KW-0503">Monooxygenase</keyword>
<organism evidence="18 19">
    <name type="scientific">Sphingomonas caseinilyticus</name>
    <dbReference type="NCBI Taxonomy" id="2908205"/>
    <lineage>
        <taxon>Bacteria</taxon>
        <taxon>Pseudomonadati</taxon>
        <taxon>Pseudomonadota</taxon>
        <taxon>Alphaproteobacteria</taxon>
        <taxon>Sphingomonadales</taxon>
        <taxon>Sphingomonadaceae</taxon>
        <taxon>Sphingomonas</taxon>
    </lineage>
</organism>
<feature type="domain" description="Acyl-CoA oxidase/dehydrogenase middle" evidence="15">
    <location>
        <begin position="126"/>
        <end position="212"/>
    </location>
</feature>
<feature type="domain" description="Acyl-CoA dehydrogenase/oxidase N-terminal" evidence="16">
    <location>
        <begin position="21"/>
        <end position="97"/>
    </location>
</feature>
<dbReference type="Gene3D" id="1.20.140.10">
    <property type="entry name" value="Butyryl-CoA Dehydrogenase, subunit A, domain 3"/>
    <property type="match status" value="1"/>
</dbReference>
<evidence type="ECO:0000256" key="1">
    <source>
        <dbReference type="ARBA" id="ARBA00004496"/>
    </source>
</evidence>
<dbReference type="SUPFAM" id="SSF56645">
    <property type="entry name" value="Acyl-CoA dehydrogenase NM domain-like"/>
    <property type="match status" value="1"/>
</dbReference>
<comment type="pathway">
    <text evidence="7">Sulfur metabolism; dibenzothiophene degradation.</text>
</comment>
<gene>
    <name evidence="18" type="ORF">LZ496_13220</name>
</gene>
<sequence>MLALVEKPMTTDWTNKAEEIAAAIAGHAAKHDSDDSFVAEGFAALEEAGFFSALVPEELGGGGASVGEICDVIRIVGRSCGSTALAAAMHSHIVAVAAWRWKNQGAPTDGLLKRIAAEKLKLVSSGGSDWLKSAGTMEKVEGGYKLTARKAFASGSPTGSLLMTSAVYDDPTDGPTVLHFAAPLKGEGVSIQPTWQTMGMRGTGSDDVVFDGMFIPDAAISGKRPQGQWHMLFHIISMIAFALIYSAYRGIAEGARTRALEIAKKRPQDPMLAQLVGEMENALLSATLAHKRMIEIAETGTPGPETTSEAMQCRTLTGQAAIDTVAKAMEVAGGAAFYRKTGLERSFRDVQAGRFHPLQEKPQLDLAGRVALGWDIDG</sequence>
<dbReference type="PANTHER" id="PTHR43884">
    <property type="entry name" value="ACYL-COA DEHYDROGENASE"/>
    <property type="match status" value="1"/>
</dbReference>
<comment type="similarity">
    <text evidence="8">Belongs to the DszC flavin monooxygenase family.</text>
</comment>
<dbReference type="InterPro" id="IPR037069">
    <property type="entry name" value="AcylCoA_DH/ox_N_sf"/>
</dbReference>
<dbReference type="InterPro" id="IPR009100">
    <property type="entry name" value="AcylCoA_DH/oxidase_NM_dom_sf"/>
</dbReference>
<evidence type="ECO:0000256" key="7">
    <source>
        <dbReference type="ARBA" id="ARBA00034307"/>
    </source>
</evidence>
<dbReference type="Pfam" id="PF02770">
    <property type="entry name" value="Acyl-CoA_dh_M"/>
    <property type="match status" value="1"/>
</dbReference>
<evidence type="ECO:0000259" key="17">
    <source>
        <dbReference type="Pfam" id="PF08028"/>
    </source>
</evidence>
<dbReference type="Gene3D" id="2.40.110.10">
    <property type="entry name" value="Butyryl-CoA Dehydrogenase, subunit A, domain 2"/>
    <property type="match status" value="1"/>
</dbReference>
<evidence type="ECO:0000256" key="2">
    <source>
        <dbReference type="ARBA" id="ARBA00022630"/>
    </source>
</evidence>
<dbReference type="Pfam" id="PF08028">
    <property type="entry name" value="Acyl-CoA_dh_2"/>
    <property type="match status" value="1"/>
</dbReference>
<evidence type="ECO:0000256" key="11">
    <source>
        <dbReference type="ARBA" id="ARBA00047859"/>
    </source>
</evidence>
<comment type="catalytic activity">
    <reaction evidence="11">
        <text>dibenzothiophene + FMNH2 + O2 = dibenzothiophene 5-oxide + FMN + H2O + H(+)</text>
        <dbReference type="Rhea" id="RHEA:49076"/>
        <dbReference type="ChEBI" id="CHEBI:15377"/>
        <dbReference type="ChEBI" id="CHEBI:15378"/>
        <dbReference type="ChEBI" id="CHEBI:15379"/>
        <dbReference type="ChEBI" id="CHEBI:23681"/>
        <dbReference type="ChEBI" id="CHEBI:23683"/>
        <dbReference type="ChEBI" id="CHEBI:57618"/>
        <dbReference type="ChEBI" id="CHEBI:58210"/>
    </reaction>
</comment>
<evidence type="ECO:0000259" key="16">
    <source>
        <dbReference type="Pfam" id="PF02771"/>
    </source>
</evidence>
<dbReference type="PIRSF" id="PIRSF016578">
    <property type="entry name" value="HsaA"/>
    <property type="match status" value="1"/>
</dbReference>
<keyword evidence="14" id="KW-1133">Transmembrane helix</keyword>
<reference evidence="18 19" key="1">
    <citation type="submission" date="2022-05" db="EMBL/GenBank/DDBJ databases">
        <authorList>
            <person name="Jo J.-H."/>
            <person name="Im W.-T."/>
        </authorList>
    </citation>
    <scope>NUCLEOTIDE SEQUENCE [LARGE SCALE GENOMIC DNA]</scope>
    <source>
        <strain evidence="18 19">NSE70-1</strain>
    </source>
</reference>
<protein>
    <recommendedName>
        <fullName evidence="10">Dibenzothiophene monooxygenase</fullName>
        <ecNumber evidence="9">1.14.14.21</ecNumber>
    </recommendedName>
</protein>
<comment type="catalytic activity">
    <reaction evidence="12">
        <text>dibenzothiophene 5-oxide + FMNH2 + O2 = dibenzothiophene 5,5-dioxide + FMN + H2O + H(+)</text>
        <dbReference type="Rhea" id="RHEA:49080"/>
        <dbReference type="ChEBI" id="CHEBI:15377"/>
        <dbReference type="ChEBI" id="CHEBI:15378"/>
        <dbReference type="ChEBI" id="CHEBI:15379"/>
        <dbReference type="ChEBI" id="CHEBI:23683"/>
        <dbReference type="ChEBI" id="CHEBI:57618"/>
        <dbReference type="ChEBI" id="CHEBI:58210"/>
        <dbReference type="ChEBI" id="CHEBI:90356"/>
    </reaction>
</comment>
<evidence type="ECO:0000256" key="8">
    <source>
        <dbReference type="ARBA" id="ARBA00034317"/>
    </source>
</evidence>
<dbReference type="InterPro" id="IPR046373">
    <property type="entry name" value="Acyl-CoA_Oxase/DH_mid-dom_sf"/>
</dbReference>
<evidence type="ECO:0000256" key="13">
    <source>
        <dbReference type="ARBA" id="ARBA00049456"/>
    </source>
</evidence>
<dbReference type="InterPro" id="IPR013786">
    <property type="entry name" value="AcylCoA_DH/ox_N"/>
</dbReference>
<keyword evidence="2" id="KW-0285">Flavoprotein</keyword>
<evidence type="ECO:0000313" key="19">
    <source>
        <dbReference type="Proteomes" id="UP001203410"/>
    </source>
</evidence>
<proteinExistence type="inferred from homology"/>
<comment type="caution">
    <text evidence="18">The sequence shown here is derived from an EMBL/GenBank/DDBJ whole genome shotgun (WGS) entry which is preliminary data.</text>
</comment>
<evidence type="ECO:0000256" key="10">
    <source>
        <dbReference type="ARBA" id="ARBA00034345"/>
    </source>
</evidence>
<dbReference type="EMBL" id="JAMGBA010000004">
    <property type="protein sequence ID" value="MCL6699739.1"/>
    <property type="molecule type" value="Genomic_DNA"/>
</dbReference>
<evidence type="ECO:0000256" key="5">
    <source>
        <dbReference type="ARBA" id="ARBA00023002"/>
    </source>
</evidence>
<dbReference type="PANTHER" id="PTHR43884:SF12">
    <property type="entry name" value="ISOVALERYL-COA DEHYDROGENASE, MITOCHONDRIAL-RELATED"/>
    <property type="match status" value="1"/>
</dbReference>
<dbReference type="InterPro" id="IPR006091">
    <property type="entry name" value="Acyl-CoA_Oxase/DH_mid-dom"/>
</dbReference>
<evidence type="ECO:0000256" key="14">
    <source>
        <dbReference type="SAM" id="Phobius"/>
    </source>
</evidence>
<keyword evidence="4" id="KW-0547">Nucleotide-binding</keyword>
<dbReference type="EC" id="1.14.14.21" evidence="9"/>
<keyword evidence="14" id="KW-0812">Transmembrane</keyword>
<evidence type="ECO:0000256" key="3">
    <source>
        <dbReference type="ARBA" id="ARBA00022643"/>
    </source>
</evidence>
<comment type="catalytic activity">
    <reaction evidence="13">
        <text>dibenzothiophene + 2 FMNH2 + 2 O2 = dibenzothiophene 5,5-dioxide + 2 FMN + 2 H2O + 2 H(+)</text>
        <dbReference type="Rhea" id="RHEA:49072"/>
        <dbReference type="ChEBI" id="CHEBI:15377"/>
        <dbReference type="ChEBI" id="CHEBI:15378"/>
        <dbReference type="ChEBI" id="CHEBI:15379"/>
        <dbReference type="ChEBI" id="CHEBI:23681"/>
        <dbReference type="ChEBI" id="CHEBI:57618"/>
        <dbReference type="ChEBI" id="CHEBI:58210"/>
        <dbReference type="ChEBI" id="CHEBI:90356"/>
        <dbReference type="EC" id="1.14.14.21"/>
    </reaction>
</comment>
<evidence type="ECO:0000256" key="6">
    <source>
        <dbReference type="ARBA" id="ARBA00023033"/>
    </source>
</evidence>
<dbReference type="Gene3D" id="1.10.540.10">
    <property type="entry name" value="Acyl-CoA dehydrogenase/oxidase, N-terminal domain"/>
    <property type="match status" value="1"/>
</dbReference>
<keyword evidence="3" id="KW-0288">FMN</keyword>
<feature type="domain" description="Acyl-CoA dehydrogenase C-terminal" evidence="17">
    <location>
        <begin position="250"/>
        <end position="356"/>
    </location>
</feature>
<keyword evidence="14" id="KW-0472">Membrane</keyword>
<dbReference type="RefSeq" id="WP_249905197.1">
    <property type="nucleotide sequence ID" value="NZ_JAMGBA010000004.1"/>
</dbReference>
<feature type="transmembrane region" description="Helical" evidence="14">
    <location>
        <begin position="229"/>
        <end position="248"/>
    </location>
</feature>
<evidence type="ECO:0000259" key="15">
    <source>
        <dbReference type="Pfam" id="PF02770"/>
    </source>
</evidence>